<accession>A0A644SV15</accession>
<comment type="caution">
    <text evidence="2">The sequence shown here is derived from an EMBL/GenBank/DDBJ whole genome shotgun (WGS) entry which is preliminary data.</text>
</comment>
<dbReference type="PROSITE" id="PS50878">
    <property type="entry name" value="RT_POL"/>
    <property type="match status" value="1"/>
</dbReference>
<dbReference type="Pfam" id="PF00078">
    <property type="entry name" value="RVT_1"/>
    <property type="match status" value="1"/>
</dbReference>
<evidence type="ECO:0000259" key="1">
    <source>
        <dbReference type="PROSITE" id="PS50878"/>
    </source>
</evidence>
<protein>
    <recommendedName>
        <fullName evidence="1">Reverse transcriptase domain-containing protein</fullName>
    </recommendedName>
</protein>
<organism evidence="2">
    <name type="scientific">bioreactor metagenome</name>
    <dbReference type="NCBI Taxonomy" id="1076179"/>
    <lineage>
        <taxon>unclassified sequences</taxon>
        <taxon>metagenomes</taxon>
        <taxon>ecological metagenomes</taxon>
    </lineage>
</organism>
<evidence type="ECO:0000313" key="2">
    <source>
        <dbReference type="EMBL" id="MPL58453.1"/>
    </source>
</evidence>
<dbReference type="AlphaFoldDB" id="A0A644SV15"/>
<gene>
    <name evidence="2" type="ORF">SDC9_03986</name>
</gene>
<sequence>MDLNNIKRNQLDYFLTDILPVELSELFTYNYFYDFLLKKKDNVEEMVNKVIKSKNKSSSSAVLFWGSNWVTIPLKYTIMKNLNSEREISLLQPMAAIELFLFISAYQKELLNILEKNSVYSLRYHHRNNDLYYRNKNKSVTQYFEEESKSAKKDIIEQTGMFFDIKPFKSIASFTSSEEWFVLNSKFKYFIRTDYKSCFDNIYTHTYKWLIGKDVNDTKNFKNVNVYTIIDRVLQNINSRTSNGIVIGPEFSRMIAEILLQGIDSGVYSYLLNKGLVNGEDYKIYRYVDDIFIFSESEGLADEIVNTYSSIARKYLLHLNDNKLSKNKIPFILDVWLNDTNLFVNRVSTTLFTSKEEQRGILEKHLKENNISQKSDTNFKPYIFKEKMFYLTKKSLMNQFNRLICDFEEKNKTIVAYFMGMLLNKVKRNKTKMNIFRENVSAGTVFDFLHFVFYIYSFYPDFNNTQRLLSILSYIRDEFDIFQEKDKLQSLINKYAFIFEKANLNDIVNLILFFSQARVEIPFKQECRIVEKLRKKDDPILWASYMIYAKYSNKYYTEIQSEVCKLIQEHMEAILSKDSIYTYREFWWLLIFNKSPYITNREQAIFDNIISGLQVKTGNDKTAGDICGNLFVEFLTNSSNQFFEWNIVNKDFLRNITFKTYERSIFKNYKEGLNFMNWSSI</sequence>
<feature type="domain" description="Reverse transcriptase" evidence="1">
    <location>
        <begin position="95"/>
        <end position="348"/>
    </location>
</feature>
<dbReference type="CDD" id="cd01646">
    <property type="entry name" value="RT_Bac_retron_I"/>
    <property type="match status" value="1"/>
</dbReference>
<dbReference type="InterPro" id="IPR000477">
    <property type="entry name" value="RT_dom"/>
</dbReference>
<name>A0A644SV15_9ZZZZ</name>
<reference evidence="2" key="1">
    <citation type="submission" date="2019-08" db="EMBL/GenBank/DDBJ databases">
        <authorList>
            <person name="Kucharzyk K."/>
            <person name="Murdoch R.W."/>
            <person name="Higgins S."/>
            <person name="Loffler F."/>
        </authorList>
    </citation>
    <scope>NUCLEOTIDE SEQUENCE</scope>
</reference>
<proteinExistence type="predicted"/>
<dbReference type="EMBL" id="VSSQ01000007">
    <property type="protein sequence ID" value="MPL58453.1"/>
    <property type="molecule type" value="Genomic_DNA"/>
</dbReference>